<dbReference type="OrthoDB" id="1723102at2759"/>
<sequence>MAPYKALYGRKCRSSLYWFELNERKKLKLSLRFIGPYEILERIGPVTYSLALPLELNRIHNTDLTYSEESVRILAREVKEL</sequence>
<protein>
    <submittedName>
        <fullName evidence="2">Reverse transcriptase</fullName>
    </submittedName>
</protein>
<name>A0A5B6VW12_9ROSI</name>
<dbReference type="AlphaFoldDB" id="A0A5B6VW12"/>
<keyword evidence="3" id="KW-1185">Reference proteome</keyword>
<keyword evidence="2" id="KW-0548">Nucleotidyltransferase</keyword>
<dbReference type="Proteomes" id="UP000325315">
    <property type="component" value="Unassembled WGS sequence"/>
</dbReference>
<reference evidence="2" key="1">
    <citation type="submission" date="2019-08" db="EMBL/GenBank/DDBJ databases">
        <authorList>
            <person name="Liu F."/>
        </authorList>
    </citation>
    <scope>NUCLEOTIDE SEQUENCE [LARGE SCALE GENOMIC DNA]</scope>
    <source>
        <strain evidence="2">PA1801</strain>
        <tissue evidence="2">Leaf</tissue>
    </source>
</reference>
<proteinExistence type="predicted"/>
<evidence type="ECO:0000313" key="2">
    <source>
        <dbReference type="EMBL" id="KAA3473390.1"/>
    </source>
</evidence>
<dbReference type="Pfam" id="PF24626">
    <property type="entry name" value="SH3_Tf2-1"/>
    <property type="match status" value="1"/>
</dbReference>
<evidence type="ECO:0000313" key="3">
    <source>
        <dbReference type="Proteomes" id="UP000325315"/>
    </source>
</evidence>
<dbReference type="EMBL" id="SMMG02000005">
    <property type="protein sequence ID" value="KAA3473390.1"/>
    <property type="molecule type" value="Genomic_DNA"/>
</dbReference>
<dbReference type="InterPro" id="IPR056924">
    <property type="entry name" value="SH3_Tf2-1"/>
</dbReference>
<feature type="domain" description="Tf2-1-like SH3-like" evidence="1">
    <location>
        <begin position="24"/>
        <end position="62"/>
    </location>
</feature>
<gene>
    <name evidence="2" type="ORF">EPI10_023769</name>
</gene>
<dbReference type="GO" id="GO:0003964">
    <property type="term" value="F:RNA-directed DNA polymerase activity"/>
    <property type="evidence" value="ECO:0007669"/>
    <property type="project" value="UniProtKB-KW"/>
</dbReference>
<accession>A0A5B6VW12</accession>
<keyword evidence="2" id="KW-0695">RNA-directed DNA polymerase</keyword>
<organism evidence="2 3">
    <name type="scientific">Gossypium australe</name>
    <dbReference type="NCBI Taxonomy" id="47621"/>
    <lineage>
        <taxon>Eukaryota</taxon>
        <taxon>Viridiplantae</taxon>
        <taxon>Streptophyta</taxon>
        <taxon>Embryophyta</taxon>
        <taxon>Tracheophyta</taxon>
        <taxon>Spermatophyta</taxon>
        <taxon>Magnoliopsida</taxon>
        <taxon>eudicotyledons</taxon>
        <taxon>Gunneridae</taxon>
        <taxon>Pentapetalae</taxon>
        <taxon>rosids</taxon>
        <taxon>malvids</taxon>
        <taxon>Malvales</taxon>
        <taxon>Malvaceae</taxon>
        <taxon>Malvoideae</taxon>
        <taxon>Gossypium</taxon>
    </lineage>
</organism>
<comment type="caution">
    <text evidence="2">The sequence shown here is derived from an EMBL/GenBank/DDBJ whole genome shotgun (WGS) entry which is preliminary data.</text>
</comment>
<dbReference type="PANTHER" id="PTHR46148:SF44">
    <property type="entry name" value="GAG-POL POLYPROTEIN"/>
    <property type="match status" value="1"/>
</dbReference>
<keyword evidence="2" id="KW-0808">Transferase</keyword>
<dbReference type="PANTHER" id="PTHR46148">
    <property type="entry name" value="CHROMO DOMAIN-CONTAINING PROTEIN"/>
    <property type="match status" value="1"/>
</dbReference>
<evidence type="ECO:0000259" key="1">
    <source>
        <dbReference type="Pfam" id="PF24626"/>
    </source>
</evidence>